<dbReference type="Proteomes" id="UP001209276">
    <property type="component" value="Unassembled WGS sequence"/>
</dbReference>
<organism evidence="4 5">
    <name type="scientific">Paenibacillus thiaminolyticus</name>
    <name type="common">Bacillus thiaminolyticus</name>
    <dbReference type="NCBI Taxonomy" id="49283"/>
    <lineage>
        <taxon>Bacteria</taxon>
        <taxon>Bacillati</taxon>
        <taxon>Bacillota</taxon>
        <taxon>Bacilli</taxon>
        <taxon>Bacillales</taxon>
        <taxon>Paenibacillaceae</taxon>
        <taxon>Paenibacillus</taxon>
    </lineage>
</organism>
<evidence type="ECO:0000313" key="6">
    <source>
        <dbReference type="Proteomes" id="UP001209276"/>
    </source>
</evidence>
<feature type="region of interest" description="Disordered" evidence="1">
    <location>
        <begin position="29"/>
        <end position="52"/>
    </location>
</feature>
<keyword evidence="2" id="KW-0732">Signal</keyword>
<feature type="signal peptide" evidence="2">
    <location>
        <begin position="1"/>
        <end position="21"/>
    </location>
</feature>
<dbReference type="RefSeq" id="WP_115057795.1">
    <property type="nucleotide sequence ID" value="NZ_CABMNB010000005.1"/>
</dbReference>
<evidence type="ECO:0000256" key="1">
    <source>
        <dbReference type="SAM" id="MobiDB-lite"/>
    </source>
</evidence>
<dbReference type="PROSITE" id="PS51257">
    <property type="entry name" value="PROKAR_LIPOPROTEIN"/>
    <property type="match status" value="1"/>
</dbReference>
<protein>
    <recommendedName>
        <fullName evidence="7">Lipoprotein</fullName>
    </recommendedName>
</protein>
<dbReference type="GeneID" id="76997513"/>
<evidence type="ECO:0000313" key="4">
    <source>
        <dbReference type="EMBL" id="QDM44858.1"/>
    </source>
</evidence>
<dbReference type="AlphaFoldDB" id="A0AAP9J3D9"/>
<feature type="chain" id="PRO_5042930717" description="Lipoprotein" evidence="2">
    <location>
        <begin position="22"/>
        <end position="180"/>
    </location>
</feature>
<accession>A0AAP9J3D9</accession>
<gene>
    <name evidence="4" type="ORF">FLT43_16245</name>
    <name evidence="3" type="ORF">M5W83_15385</name>
</gene>
<dbReference type="EMBL" id="CP041405">
    <property type="protein sequence ID" value="QDM44858.1"/>
    <property type="molecule type" value="Genomic_DNA"/>
</dbReference>
<sequence length="180" mass="20189">MKKTWCLTVMLFFGAVLIAAACARQDGNLQQSPGQGEANAPSRLESQPANPPRMTESVIYELDLAKYSAIPEIPFYADGEITTIGTDTLKALEGGHHPWLNHAETIVATKLNNLVPPEEKGADGLYDHLVEKVSQESPDRATYRIRLSDRFYYDIHLDTFTDKDDHAVMFITKITMHYAY</sequence>
<keyword evidence="6" id="KW-1185">Reference proteome</keyword>
<evidence type="ECO:0000313" key="5">
    <source>
        <dbReference type="Proteomes" id="UP000315377"/>
    </source>
</evidence>
<evidence type="ECO:0000256" key="2">
    <source>
        <dbReference type="SAM" id="SignalP"/>
    </source>
</evidence>
<name>A0AAP9J3D9_PANTH</name>
<evidence type="ECO:0000313" key="3">
    <source>
        <dbReference type="EMBL" id="MCY9608530.1"/>
    </source>
</evidence>
<evidence type="ECO:0008006" key="7">
    <source>
        <dbReference type="Google" id="ProtNLM"/>
    </source>
</evidence>
<dbReference type="Proteomes" id="UP000315377">
    <property type="component" value="Chromosome"/>
</dbReference>
<reference evidence="4 5" key="1">
    <citation type="submission" date="2019-07" db="EMBL/GenBank/DDBJ databases">
        <title>Paenibacillus thiaminolyticus NRRL B-4156.</title>
        <authorList>
            <person name="Hehnly C."/>
            <person name="Zhang L."/>
        </authorList>
    </citation>
    <scope>NUCLEOTIDE SEQUENCE [LARGE SCALE GENOMIC DNA]</scope>
    <source>
        <strain evidence="4 5">NRRL B-4156</strain>
    </source>
</reference>
<reference evidence="3 6" key="2">
    <citation type="submission" date="2022-05" db="EMBL/GenBank/DDBJ databases">
        <title>Genome Sequencing of Bee-Associated Microbes.</title>
        <authorList>
            <person name="Dunlap C."/>
        </authorList>
    </citation>
    <scope>NUCLEOTIDE SEQUENCE [LARGE SCALE GENOMIC DNA]</scope>
    <source>
        <strain evidence="3 6">NRRL B-14613</strain>
    </source>
</reference>
<dbReference type="EMBL" id="JAMDMM010000027">
    <property type="protein sequence ID" value="MCY9608530.1"/>
    <property type="molecule type" value="Genomic_DNA"/>
</dbReference>
<proteinExistence type="predicted"/>